<dbReference type="Gene3D" id="3.40.190.170">
    <property type="entry name" value="Bacterial extracellular solute-binding protein, family 7"/>
    <property type="match status" value="1"/>
</dbReference>
<dbReference type="PANTHER" id="PTHR33376:SF5">
    <property type="entry name" value="EXTRACYTOPLASMIC SOLUTE RECEPTOR PROTEIN"/>
    <property type="match status" value="1"/>
</dbReference>
<feature type="chain" id="PRO_5043890803" evidence="2">
    <location>
        <begin position="21"/>
        <end position="346"/>
    </location>
</feature>
<keyword evidence="4" id="KW-1185">Reference proteome</keyword>
<accession>A0AAW5R5Q2</accession>
<evidence type="ECO:0000256" key="2">
    <source>
        <dbReference type="SAM" id="SignalP"/>
    </source>
</evidence>
<dbReference type="NCBIfam" id="NF037995">
    <property type="entry name" value="TRAP_S1"/>
    <property type="match status" value="1"/>
</dbReference>
<dbReference type="GO" id="GO:0055085">
    <property type="term" value="P:transmembrane transport"/>
    <property type="evidence" value="ECO:0007669"/>
    <property type="project" value="InterPro"/>
</dbReference>
<feature type="signal peptide" evidence="2">
    <location>
        <begin position="1"/>
        <end position="20"/>
    </location>
</feature>
<proteinExistence type="predicted"/>
<gene>
    <name evidence="3" type="primary">dctP</name>
    <name evidence="3" type="ORF">MUB46_22935</name>
</gene>
<organism evidence="3 4">
    <name type="scientific">Microbaculum marinisediminis</name>
    <dbReference type="NCBI Taxonomy" id="2931392"/>
    <lineage>
        <taxon>Bacteria</taxon>
        <taxon>Pseudomonadati</taxon>
        <taxon>Pseudomonadota</taxon>
        <taxon>Alphaproteobacteria</taxon>
        <taxon>Hyphomicrobiales</taxon>
        <taxon>Tepidamorphaceae</taxon>
        <taxon>Microbaculum</taxon>
    </lineage>
</organism>
<dbReference type="PANTHER" id="PTHR33376">
    <property type="match status" value="1"/>
</dbReference>
<sequence length="346" mass="36762">MRPIVRFVLILAVLCAPLGAASAEKLRIQSLDVAGSIATKGLEKFANDLRAASGGEIDIQVLPVRSAVGPAATLDAMKSGAIDGHYSSPAYFAGKDPAFAVLGDSLAAFPDPETRDRWFGESRGIEYARKLYGQHGVQLVGVVYWPEEWLVSDRPATIMIDLSGLRIRASNGPVADFLRTIGAKVVALSGHDTLRAFDRGDLDAADWASLAANIEAGAHKTARYAVRARHSMPVTEISVSKAAWDRLSPKAQALFESKVAAFSRSQKAAFDFAFAAARAKARDQSITLLELSKTSQAEMRRRALAVLADWGTKSEAAGDIAASQRAFLERLGLVEPTVPAAAGSGG</sequence>
<name>A0AAW5R5Q2_9HYPH</name>
<dbReference type="InterPro" id="IPR018389">
    <property type="entry name" value="DctP_fam"/>
</dbReference>
<comment type="caution">
    <text evidence="3">The sequence shown here is derived from an EMBL/GenBank/DDBJ whole genome shotgun (WGS) entry which is preliminary data.</text>
</comment>
<dbReference type="EMBL" id="JALIDZ010000014">
    <property type="protein sequence ID" value="MCT8974722.1"/>
    <property type="molecule type" value="Genomic_DNA"/>
</dbReference>
<dbReference type="Pfam" id="PF03480">
    <property type="entry name" value="DctP"/>
    <property type="match status" value="1"/>
</dbReference>
<dbReference type="AlphaFoldDB" id="A0AAW5R5Q2"/>
<evidence type="ECO:0000256" key="1">
    <source>
        <dbReference type="ARBA" id="ARBA00022729"/>
    </source>
</evidence>
<keyword evidence="1 2" id="KW-0732">Signal</keyword>
<dbReference type="InterPro" id="IPR038404">
    <property type="entry name" value="TRAP_DctP_sf"/>
</dbReference>
<protein>
    <submittedName>
        <fullName evidence="3">TRAP transporter substrate-binding protein DctP</fullName>
    </submittedName>
</protein>
<evidence type="ECO:0000313" key="4">
    <source>
        <dbReference type="Proteomes" id="UP001320898"/>
    </source>
</evidence>
<dbReference type="RefSeq" id="WP_261618309.1">
    <property type="nucleotide sequence ID" value="NZ_JALIDZ010000014.1"/>
</dbReference>
<reference evidence="3 4" key="1">
    <citation type="submission" date="2022-04" db="EMBL/GenBank/DDBJ databases">
        <authorList>
            <person name="Ye Y.-Q."/>
            <person name="Du Z.-J."/>
        </authorList>
    </citation>
    <scope>NUCLEOTIDE SEQUENCE [LARGE SCALE GENOMIC DNA]</scope>
    <source>
        <strain evidence="3 4">A6E488</strain>
    </source>
</reference>
<dbReference type="Proteomes" id="UP001320898">
    <property type="component" value="Unassembled WGS sequence"/>
</dbReference>
<evidence type="ECO:0000313" key="3">
    <source>
        <dbReference type="EMBL" id="MCT8974722.1"/>
    </source>
</evidence>